<sequence precursor="true">MTRRLLPAALLAVAASSATAQTAPPFLPRDYFQRYANEFPEPVYTGGLGLRRIPVPFPIDLRLTYVRHPLYTEFGAETRYRDTTFALGRFRNDARGATLGAFRVELTHDPSNGLQFGGFVRDSGQICTNDAGTSIDPADPINNVCRRYVSTDNYGKFSVGYAKVYGPFRLLGEGGYAFQGAASTPYARAEAFAGVAADKGQFAYNTYAVTRIFAGTNGKAQLSADAYLSGTIRPEPNFSVTLSHFERQVAGDAPIGFFNLGNYRRTNLDTTLTLDATAGPLTLRNVQYHAERVWYEKRFSRNELSAAFKVDLNAAYLNVVPRYDFSLHTAGVRTDVLLRTPTGAFGPTIDYARTPAANNTVTTAWRFGITFGPR</sequence>
<keyword evidence="1" id="KW-0732">Signal</keyword>
<evidence type="ECO:0000313" key="3">
    <source>
        <dbReference type="Proteomes" id="UP000008635"/>
    </source>
</evidence>
<dbReference type="AlphaFoldDB" id="E8U8C5"/>
<dbReference type="OrthoDB" id="58634at2"/>
<organism evidence="2 3">
    <name type="scientific">Deinococcus maricopensis (strain DSM 21211 / LMG 22137 / NRRL B-23946 / LB-34)</name>
    <dbReference type="NCBI Taxonomy" id="709986"/>
    <lineage>
        <taxon>Bacteria</taxon>
        <taxon>Thermotogati</taxon>
        <taxon>Deinococcota</taxon>
        <taxon>Deinococci</taxon>
        <taxon>Deinococcales</taxon>
        <taxon>Deinococcaceae</taxon>
        <taxon>Deinococcus</taxon>
    </lineage>
</organism>
<dbReference type="STRING" id="709986.Deima_1665"/>
<evidence type="ECO:0000256" key="1">
    <source>
        <dbReference type="SAM" id="SignalP"/>
    </source>
</evidence>
<keyword evidence="3" id="KW-1185">Reference proteome</keyword>
<feature type="signal peptide" evidence="1">
    <location>
        <begin position="1"/>
        <end position="20"/>
    </location>
</feature>
<name>E8U8C5_DEIML</name>
<reference evidence="3" key="2">
    <citation type="submission" date="2011-01" db="EMBL/GenBank/DDBJ databases">
        <title>The complete genome of Deinococcus maricopensis DSM 21211.</title>
        <authorList>
            <consortium name="US DOE Joint Genome Institute (JGI-PGF)"/>
            <person name="Lucas S."/>
            <person name="Copeland A."/>
            <person name="Lapidus A."/>
            <person name="Goodwin L."/>
            <person name="Pitluck S."/>
            <person name="Kyrpides N."/>
            <person name="Mavromatis K."/>
            <person name="Pagani I."/>
            <person name="Ivanova N."/>
            <person name="Ovchinnikova G."/>
            <person name="Zeytun A."/>
            <person name="Detter J.C."/>
            <person name="Han C."/>
            <person name="Land M."/>
            <person name="Hauser L."/>
            <person name="Markowitz V."/>
            <person name="Cheng J.-F."/>
            <person name="Hugenholtz P."/>
            <person name="Woyke T."/>
            <person name="Wu D."/>
            <person name="Pukall R."/>
            <person name="Gehrich-Schroeter G."/>
            <person name="Brambilla E."/>
            <person name="Klenk H.-P."/>
            <person name="Eisen J.A."/>
        </authorList>
    </citation>
    <scope>NUCLEOTIDE SEQUENCE [LARGE SCALE GENOMIC DNA]</scope>
    <source>
        <strain evidence="3">DSM 21211 / LMG 22137 / NRRL B-23946 / LB-34</strain>
    </source>
</reference>
<accession>E8U8C5</accession>
<evidence type="ECO:0000313" key="2">
    <source>
        <dbReference type="EMBL" id="ADV67314.1"/>
    </source>
</evidence>
<dbReference type="EMBL" id="CP002454">
    <property type="protein sequence ID" value="ADV67314.1"/>
    <property type="molecule type" value="Genomic_DNA"/>
</dbReference>
<proteinExistence type="predicted"/>
<dbReference type="RefSeq" id="WP_013556819.1">
    <property type="nucleotide sequence ID" value="NC_014958.1"/>
</dbReference>
<protein>
    <submittedName>
        <fullName evidence="2">Uncharacterized protein</fullName>
    </submittedName>
</protein>
<dbReference type="HOGENOM" id="CLU_739121_0_0_0"/>
<dbReference type="KEGG" id="dmr:Deima_1665"/>
<gene>
    <name evidence="2" type="ordered locus">Deima_1665</name>
</gene>
<dbReference type="Proteomes" id="UP000008635">
    <property type="component" value="Chromosome"/>
</dbReference>
<feature type="chain" id="PRO_5003228466" evidence="1">
    <location>
        <begin position="21"/>
        <end position="374"/>
    </location>
</feature>
<reference evidence="2 3" key="1">
    <citation type="journal article" date="2011" name="Stand. Genomic Sci.">
        <title>Complete genome sequence of Deinococcus maricopensis type strain (LB-34).</title>
        <authorList>
            <person name="Pukall R."/>
            <person name="Zeytun A."/>
            <person name="Lucas S."/>
            <person name="Lapidus A."/>
            <person name="Hammon N."/>
            <person name="Deshpande S."/>
            <person name="Nolan M."/>
            <person name="Cheng J.F."/>
            <person name="Pitluck S."/>
            <person name="Liolios K."/>
            <person name="Pagani I."/>
            <person name="Mikhailova N."/>
            <person name="Ivanova N."/>
            <person name="Mavromatis K."/>
            <person name="Pati A."/>
            <person name="Tapia R."/>
            <person name="Han C."/>
            <person name="Goodwin L."/>
            <person name="Chen A."/>
            <person name="Palaniappan K."/>
            <person name="Land M."/>
            <person name="Hauser L."/>
            <person name="Chang Y.J."/>
            <person name="Jeffries C.D."/>
            <person name="Brambilla E.M."/>
            <person name="Rohde M."/>
            <person name="Goker M."/>
            <person name="Detter J.C."/>
            <person name="Woyke T."/>
            <person name="Bristow J."/>
            <person name="Eisen J.A."/>
            <person name="Markowitz V."/>
            <person name="Hugenholtz P."/>
            <person name="Kyrpides N.C."/>
            <person name="Klenk H.P."/>
        </authorList>
    </citation>
    <scope>NUCLEOTIDE SEQUENCE [LARGE SCALE GENOMIC DNA]</scope>
    <source>
        <strain evidence="3">DSM 21211 / LMG 22137 / NRRL B-23946 / LB-34</strain>
    </source>
</reference>